<evidence type="ECO:0000256" key="2">
    <source>
        <dbReference type="ARBA" id="ARBA00022771"/>
    </source>
</evidence>
<accession>A0AAD9CT96</accession>
<gene>
    <name evidence="6" type="ORF">KUDE01_012417</name>
</gene>
<dbReference type="PROSITE" id="PS50808">
    <property type="entry name" value="ZF_BED"/>
    <property type="match status" value="1"/>
</dbReference>
<dbReference type="InterPro" id="IPR036236">
    <property type="entry name" value="Znf_C2H2_sf"/>
</dbReference>
<dbReference type="GO" id="GO:0003677">
    <property type="term" value="F:DNA binding"/>
    <property type="evidence" value="ECO:0007669"/>
    <property type="project" value="InterPro"/>
</dbReference>
<reference evidence="6" key="1">
    <citation type="submission" date="2023-04" db="EMBL/GenBank/DDBJ databases">
        <title>Chromosome-level genome of Chaenocephalus aceratus.</title>
        <authorList>
            <person name="Park H."/>
        </authorList>
    </citation>
    <scope>NUCLEOTIDE SEQUENCE</scope>
    <source>
        <strain evidence="6">DE</strain>
        <tissue evidence="6">Muscle</tissue>
    </source>
</reference>
<name>A0AAD9CT96_DISEL</name>
<keyword evidence="7" id="KW-1185">Reference proteome</keyword>
<sequence length="199" mass="22115">MASAEPEATLDNLVLKKSNTSVVWKYFGFRTTDVQQKQVLCTTCVGKVATSRGNATNLYQHFKKHHRQLYDECTDEDTALTKEIKSLVLGYMENKYSDPATQELLDITSFVDPRFKTDYMSEKRAHASTTDAVLPSAGEAEPFTSKKAKRSLGSFFKSSAAVPPASTAVQLEGAIEAEVNTYLMTPTIDGEEDPLAWWK</sequence>
<keyword evidence="2 4" id="KW-0863">Zinc-finger</keyword>
<evidence type="ECO:0000256" key="4">
    <source>
        <dbReference type="PROSITE-ProRule" id="PRU00027"/>
    </source>
</evidence>
<feature type="domain" description="BED-type" evidence="5">
    <location>
        <begin position="18"/>
        <end position="73"/>
    </location>
</feature>
<evidence type="ECO:0000256" key="1">
    <source>
        <dbReference type="ARBA" id="ARBA00022723"/>
    </source>
</evidence>
<evidence type="ECO:0000313" key="7">
    <source>
        <dbReference type="Proteomes" id="UP001228049"/>
    </source>
</evidence>
<evidence type="ECO:0000256" key="3">
    <source>
        <dbReference type="ARBA" id="ARBA00022833"/>
    </source>
</evidence>
<dbReference type="Proteomes" id="UP001228049">
    <property type="component" value="Unassembled WGS sequence"/>
</dbReference>
<protein>
    <submittedName>
        <fullName evidence="6">Zinc finger BED domain containing protein 1</fullName>
    </submittedName>
</protein>
<evidence type="ECO:0000259" key="5">
    <source>
        <dbReference type="PROSITE" id="PS50808"/>
    </source>
</evidence>
<comment type="caution">
    <text evidence="6">The sequence shown here is derived from an EMBL/GenBank/DDBJ whole genome shotgun (WGS) entry which is preliminary data.</text>
</comment>
<proteinExistence type="predicted"/>
<keyword evidence="3" id="KW-0862">Zinc</keyword>
<dbReference type="AlphaFoldDB" id="A0AAD9CT96"/>
<dbReference type="GO" id="GO:0008270">
    <property type="term" value="F:zinc ion binding"/>
    <property type="evidence" value="ECO:0007669"/>
    <property type="project" value="UniProtKB-KW"/>
</dbReference>
<organism evidence="6 7">
    <name type="scientific">Dissostichus eleginoides</name>
    <name type="common">Patagonian toothfish</name>
    <name type="synonym">Dissostichus amissus</name>
    <dbReference type="NCBI Taxonomy" id="100907"/>
    <lineage>
        <taxon>Eukaryota</taxon>
        <taxon>Metazoa</taxon>
        <taxon>Chordata</taxon>
        <taxon>Craniata</taxon>
        <taxon>Vertebrata</taxon>
        <taxon>Euteleostomi</taxon>
        <taxon>Actinopterygii</taxon>
        <taxon>Neopterygii</taxon>
        <taxon>Teleostei</taxon>
        <taxon>Neoteleostei</taxon>
        <taxon>Acanthomorphata</taxon>
        <taxon>Eupercaria</taxon>
        <taxon>Perciformes</taxon>
        <taxon>Notothenioidei</taxon>
        <taxon>Nototheniidae</taxon>
        <taxon>Dissostichus</taxon>
    </lineage>
</organism>
<dbReference type="InterPro" id="IPR003656">
    <property type="entry name" value="Znf_BED"/>
</dbReference>
<feature type="non-terminal residue" evidence="6">
    <location>
        <position position="1"/>
    </location>
</feature>
<dbReference type="EMBL" id="JASDAP010000003">
    <property type="protein sequence ID" value="KAK1905234.1"/>
    <property type="molecule type" value="Genomic_DNA"/>
</dbReference>
<evidence type="ECO:0000313" key="6">
    <source>
        <dbReference type="EMBL" id="KAK1905234.1"/>
    </source>
</evidence>
<keyword evidence="1" id="KW-0479">Metal-binding</keyword>
<dbReference type="SUPFAM" id="SSF57667">
    <property type="entry name" value="beta-beta-alpha zinc fingers"/>
    <property type="match status" value="1"/>
</dbReference>
<dbReference type="Pfam" id="PF02892">
    <property type="entry name" value="zf-BED"/>
    <property type="match status" value="1"/>
</dbReference>